<dbReference type="SUPFAM" id="SSF52151">
    <property type="entry name" value="FabD/lysophospholipase-like"/>
    <property type="match status" value="1"/>
</dbReference>
<dbReference type="InterPro" id="IPR002641">
    <property type="entry name" value="PNPLA_dom"/>
</dbReference>
<keyword evidence="5 6" id="KW-0443">Lipid metabolism</keyword>
<dbReference type="Gene3D" id="3.50.50.60">
    <property type="entry name" value="FAD/NAD(P)-binding domain"/>
    <property type="match status" value="2"/>
</dbReference>
<feature type="active site" description="Proton acceptor" evidence="6">
    <location>
        <position position="592"/>
    </location>
</feature>
<dbReference type="InterPro" id="IPR023753">
    <property type="entry name" value="FAD/NAD-binding_dom"/>
</dbReference>
<dbReference type="PRINTS" id="PR00411">
    <property type="entry name" value="PNDRDTASEI"/>
</dbReference>
<evidence type="ECO:0000256" key="4">
    <source>
        <dbReference type="ARBA" id="ARBA00023002"/>
    </source>
</evidence>
<dbReference type="STRING" id="658187.LDG_7596"/>
<keyword evidence="2" id="KW-0285">Flavoprotein</keyword>
<protein>
    <recommendedName>
        <fullName evidence="7">PNPLA domain-containing protein</fullName>
    </recommendedName>
</protein>
<dbReference type="eggNOG" id="COG0446">
    <property type="taxonomic scope" value="Bacteria"/>
</dbReference>
<evidence type="ECO:0000256" key="1">
    <source>
        <dbReference type="ARBA" id="ARBA00001974"/>
    </source>
</evidence>
<comment type="cofactor">
    <cofactor evidence="1">
        <name>FAD</name>
        <dbReference type="ChEBI" id="CHEBI:57692"/>
    </cofactor>
</comment>
<dbReference type="InterPro" id="IPR036188">
    <property type="entry name" value="FAD/NAD-bd_sf"/>
</dbReference>
<dbReference type="SUPFAM" id="SSF51905">
    <property type="entry name" value="FAD/NAD(P)-binding domain"/>
    <property type="match status" value="1"/>
</dbReference>
<dbReference type="GO" id="GO:0016787">
    <property type="term" value="F:hydrolase activity"/>
    <property type="evidence" value="ECO:0007669"/>
    <property type="project" value="UniProtKB-UniRule"/>
</dbReference>
<evidence type="ECO:0000256" key="2">
    <source>
        <dbReference type="ARBA" id="ARBA00022630"/>
    </source>
</evidence>
<feature type="active site" description="Nucleophile" evidence="6">
    <location>
        <position position="439"/>
    </location>
</feature>
<dbReference type="PANTHER" id="PTHR43557">
    <property type="entry name" value="APOPTOSIS-INDUCING FACTOR 1"/>
    <property type="match status" value="1"/>
</dbReference>
<gene>
    <name evidence="8" type="ORF">LDG_7596</name>
</gene>
<evidence type="ECO:0000313" key="9">
    <source>
        <dbReference type="Proteomes" id="UP000002770"/>
    </source>
</evidence>
<sequence length="735" mass="82452">MIFLFIGGGLASAFGVEMLRKEGALGRIVVLAEEGFLPYYRPQLPKAFLLGMRKKEQMLIFNESYYKKNDIEVVLNTKAIAIDPDNKIVKTEHAGDFHFKQLLIATGCSPKKLTIPGNNLAGIHYLKTILDAEPIIPEIEEAKSVIIFGGSFIGIEIASLLIKKNIKVTVITDEFALFNVSPSAEISTFLENHGVHVLLHETIKKFKGKDHVQSVETSTGKILDCDFVVVAEHNIPDVDFLHGSGIEVNNGIVVDQYLQTNKADIYAAGDVAKFYDPVFKTCHRNGGTDNAMKQGRIAALNMLGMRKCYNTASYFYFQAFDNSVVIIGDTLHAKEKIIRGEIKDKNVAFFYLKDGYLQGAFFSGRPIEEIKAAESLILNRVNLSPYKKQLTDLDFSLEIIATQTVLTLQGGGALGAFECGVVKAMEEQGIYPDIVSGISIGAFNSAIIAGNPRHATEALQAFWNDLALDMFSVANEQTRRLLSSWHAIVWGSPNFFYPRWSMPTNGLQQLPMNWTSFYDTSFVKDLLRKYIDFDKLKDSPTRLLVMAVNVETSEFETFDSYTDDITPDHILASGSLPPGFPWTTIKNKHYWDGGIVTNTPIDATLDVCGSTNKKIYIVELYSRNRPLPQNMVEVLARKDEILFSEKIRKDIHTRELISNYKKLIEGILSFCEPALVAEMQQLPAYIQIMGDPGVLSITRIIRQMEQDEPYSWDSDFSRETIEQHIARGYEITRVC</sequence>
<feature type="domain" description="PNPLA" evidence="7">
    <location>
        <begin position="406"/>
        <end position="605"/>
    </location>
</feature>
<dbReference type="InterPro" id="IPR016156">
    <property type="entry name" value="FAD/NAD-linked_Rdtase_dimer_sf"/>
</dbReference>
<dbReference type="EMBL" id="JH413831">
    <property type="protein sequence ID" value="EHL30409.1"/>
    <property type="molecule type" value="Genomic_DNA"/>
</dbReference>
<dbReference type="Pfam" id="PF07992">
    <property type="entry name" value="Pyr_redox_2"/>
    <property type="match status" value="1"/>
</dbReference>
<feature type="short sequence motif" description="GXGXXG" evidence="6">
    <location>
        <begin position="410"/>
        <end position="415"/>
    </location>
</feature>
<keyword evidence="4" id="KW-0560">Oxidoreductase</keyword>
<keyword evidence="6" id="KW-0378">Hydrolase</keyword>
<evidence type="ECO:0000259" key="7">
    <source>
        <dbReference type="PROSITE" id="PS51635"/>
    </source>
</evidence>
<dbReference type="GO" id="GO:0016651">
    <property type="term" value="F:oxidoreductase activity, acting on NAD(P)H"/>
    <property type="evidence" value="ECO:0007669"/>
    <property type="project" value="TreeGrafter"/>
</dbReference>
<dbReference type="OrthoDB" id="9800167at2"/>
<evidence type="ECO:0000313" key="8">
    <source>
        <dbReference type="EMBL" id="EHL30409.1"/>
    </source>
</evidence>
<evidence type="ECO:0000256" key="6">
    <source>
        <dbReference type="PROSITE-ProRule" id="PRU01161"/>
    </source>
</evidence>
<feature type="short sequence motif" description="GXSXG" evidence="6">
    <location>
        <begin position="437"/>
        <end position="441"/>
    </location>
</feature>
<keyword evidence="3" id="KW-0274">FAD</keyword>
<dbReference type="GO" id="GO:0005737">
    <property type="term" value="C:cytoplasm"/>
    <property type="evidence" value="ECO:0007669"/>
    <property type="project" value="TreeGrafter"/>
</dbReference>
<accession>G9EQP6</accession>
<name>G9EQP6_9GAMM</name>
<dbReference type="InParanoid" id="G9EQP6"/>
<organism evidence="8 9">
    <name type="scientific">Legionella drancourtii LLAP12</name>
    <dbReference type="NCBI Taxonomy" id="658187"/>
    <lineage>
        <taxon>Bacteria</taxon>
        <taxon>Pseudomonadati</taxon>
        <taxon>Pseudomonadota</taxon>
        <taxon>Gammaproteobacteria</taxon>
        <taxon>Legionellales</taxon>
        <taxon>Legionellaceae</taxon>
        <taxon>Legionella</taxon>
    </lineage>
</organism>
<dbReference type="CDD" id="cd07209">
    <property type="entry name" value="Pat_hypo_Ecoli_Z1214_like"/>
    <property type="match status" value="1"/>
</dbReference>
<dbReference type="RefSeq" id="WP_006871501.1">
    <property type="nucleotide sequence ID" value="NZ_JH413831.1"/>
</dbReference>
<feature type="short sequence motif" description="DGA/G" evidence="6">
    <location>
        <begin position="592"/>
        <end position="594"/>
    </location>
</feature>
<dbReference type="AlphaFoldDB" id="G9EQP6"/>
<dbReference type="PANTHER" id="PTHR43557:SF2">
    <property type="entry name" value="RIESKE DOMAIN-CONTAINING PROTEIN-RELATED"/>
    <property type="match status" value="1"/>
</dbReference>
<dbReference type="Pfam" id="PF01734">
    <property type="entry name" value="Patatin"/>
    <property type="match status" value="1"/>
</dbReference>
<proteinExistence type="predicted"/>
<dbReference type="eggNOG" id="COG1752">
    <property type="taxonomic scope" value="Bacteria"/>
</dbReference>
<dbReference type="FunCoup" id="G9EQP6">
    <property type="interactions" value="269"/>
</dbReference>
<evidence type="ECO:0000256" key="3">
    <source>
        <dbReference type="ARBA" id="ARBA00022827"/>
    </source>
</evidence>
<dbReference type="Proteomes" id="UP000002770">
    <property type="component" value="Unassembled WGS sequence"/>
</dbReference>
<keyword evidence="9" id="KW-1185">Reference proteome</keyword>
<reference evidence="8 9" key="1">
    <citation type="journal article" date="2011" name="BMC Genomics">
        <title>Insight into cross-talk between intra-amoebal pathogens.</title>
        <authorList>
            <person name="Gimenez G."/>
            <person name="Bertelli C."/>
            <person name="Moliner C."/>
            <person name="Robert C."/>
            <person name="Raoult D."/>
            <person name="Fournier P.E."/>
            <person name="Greub G."/>
        </authorList>
    </citation>
    <scope>NUCLEOTIDE SEQUENCE [LARGE SCALE GENOMIC DNA]</scope>
    <source>
        <strain evidence="8 9">LLAP12</strain>
    </source>
</reference>
<dbReference type="Gene3D" id="3.40.1090.10">
    <property type="entry name" value="Cytosolic phospholipase A2 catalytic domain"/>
    <property type="match status" value="2"/>
</dbReference>
<keyword evidence="6" id="KW-0442">Lipid degradation</keyword>
<evidence type="ECO:0000256" key="5">
    <source>
        <dbReference type="ARBA" id="ARBA00023098"/>
    </source>
</evidence>
<dbReference type="SUPFAM" id="SSF55424">
    <property type="entry name" value="FAD/NAD-linked reductases, dimerisation (C-terminal) domain"/>
    <property type="match status" value="1"/>
</dbReference>
<dbReference type="InterPro" id="IPR050446">
    <property type="entry name" value="FAD-oxidoreductase/Apoptosis"/>
</dbReference>
<dbReference type="PROSITE" id="PS51635">
    <property type="entry name" value="PNPLA"/>
    <property type="match status" value="1"/>
</dbReference>
<dbReference type="GO" id="GO:0016042">
    <property type="term" value="P:lipid catabolic process"/>
    <property type="evidence" value="ECO:0007669"/>
    <property type="project" value="UniProtKB-UniRule"/>
</dbReference>
<dbReference type="InterPro" id="IPR021095">
    <property type="entry name" value="DUF3734"/>
</dbReference>
<dbReference type="InterPro" id="IPR016035">
    <property type="entry name" value="Acyl_Trfase/lysoPLipase"/>
</dbReference>
<dbReference type="Gene3D" id="3.30.390.30">
    <property type="match status" value="1"/>
</dbReference>
<dbReference type="PRINTS" id="PR00368">
    <property type="entry name" value="FADPNR"/>
</dbReference>
<dbReference type="Pfam" id="PF12536">
    <property type="entry name" value="DUF3734"/>
    <property type="match status" value="1"/>
</dbReference>
<dbReference type="HOGENOM" id="CLU_371606_0_0_6"/>